<evidence type="ECO:0000256" key="6">
    <source>
        <dbReference type="SAM" id="MobiDB-lite"/>
    </source>
</evidence>
<evidence type="ECO:0000256" key="4">
    <source>
        <dbReference type="PIRNR" id="PIRNR001338"/>
    </source>
</evidence>
<keyword evidence="2 3" id="KW-0413">Isomerase</keyword>
<dbReference type="Pfam" id="PF00731">
    <property type="entry name" value="AIRC"/>
    <property type="match status" value="1"/>
</dbReference>
<keyword evidence="8" id="KW-0456">Lyase</keyword>
<organism evidence="8 9">
    <name type="scientific">Thermanaerovibrio acidaminovorans (strain ATCC 49978 / DSM 6589 / Su883)</name>
    <name type="common">Selenomonas acidaminovorans</name>
    <dbReference type="NCBI Taxonomy" id="525903"/>
    <lineage>
        <taxon>Bacteria</taxon>
        <taxon>Thermotogati</taxon>
        <taxon>Synergistota</taxon>
        <taxon>Synergistia</taxon>
        <taxon>Synergistales</taxon>
        <taxon>Synergistaceae</taxon>
        <taxon>Thermanaerovibrio</taxon>
    </lineage>
</organism>
<dbReference type="SMART" id="SM01001">
    <property type="entry name" value="AIRC"/>
    <property type="match status" value="1"/>
</dbReference>
<dbReference type="InterPro" id="IPR000031">
    <property type="entry name" value="PurE_dom"/>
</dbReference>
<dbReference type="AlphaFoldDB" id="D1B9N5"/>
<evidence type="ECO:0000256" key="5">
    <source>
        <dbReference type="PIRSR" id="PIRSR001338-1"/>
    </source>
</evidence>
<proteinExistence type="inferred from homology"/>
<dbReference type="PANTHER" id="PTHR23046">
    <property type="entry name" value="PHOSPHORIBOSYLAMINOIMIDAZOLE CARBOXYLASE CATALYTIC SUBUNIT"/>
    <property type="match status" value="1"/>
</dbReference>
<evidence type="ECO:0000256" key="2">
    <source>
        <dbReference type="ARBA" id="ARBA00023235"/>
    </source>
</evidence>
<comment type="function">
    <text evidence="3 4">Catalyzes the conversion of N5-carboxyaminoimidazole ribonucleotide (N5-CAIR) to 4-carboxy-5-aminoimidazole ribonucleotide (CAIR).</text>
</comment>
<dbReference type="RefSeq" id="WP_012869503.1">
    <property type="nucleotide sequence ID" value="NC_013522.1"/>
</dbReference>
<dbReference type="KEGG" id="tai:Taci_0755"/>
<evidence type="ECO:0000313" key="9">
    <source>
        <dbReference type="Proteomes" id="UP000002030"/>
    </source>
</evidence>
<feature type="compositionally biased region" description="Basic and acidic residues" evidence="6">
    <location>
        <begin position="143"/>
        <end position="155"/>
    </location>
</feature>
<reference evidence="8 9" key="1">
    <citation type="journal article" date="2009" name="Stand. Genomic Sci.">
        <title>Complete genome sequence of Thermanaerovibrio acidaminovorans type strain (Su883).</title>
        <authorList>
            <person name="Chovatia M."/>
            <person name="Sikorski J."/>
            <person name="Schroder M."/>
            <person name="Lapidus A."/>
            <person name="Nolan M."/>
            <person name="Tice H."/>
            <person name="Glavina Del Rio T."/>
            <person name="Copeland A."/>
            <person name="Cheng J.F."/>
            <person name="Lucas S."/>
            <person name="Chen F."/>
            <person name="Bruce D."/>
            <person name="Goodwin L."/>
            <person name="Pitluck S."/>
            <person name="Ivanova N."/>
            <person name="Mavromatis K."/>
            <person name="Ovchinnikova G."/>
            <person name="Pati A."/>
            <person name="Chen A."/>
            <person name="Palaniappan K."/>
            <person name="Land M."/>
            <person name="Hauser L."/>
            <person name="Chang Y.J."/>
            <person name="Jeffries C.D."/>
            <person name="Chain P."/>
            <person name="Saunders E."/>
            <person name="Detter J.C."/>
            <person name="Brettin T."/>
            <person name="Rohde M."/>
            <person name="Goker M."/>
            <person name="Spring S."/>
            <person name="Bristow J."/>
            <person name="Markowitz V."/>
            <person name="Hugenholtz P."/>
            <person name="Kyrpides N.C."/>
            <person name="Klenk H.P."/>
            <person name="Eisen J.A."/>
        </authorList>
    </citation>
    <scope>NUCLEOTIDE SEQUENCE [LARGE SCALE GENOMIC DNA]</scope>
    <source>
        <strain evidence="9">ATCC 49978 / DSM 6589 / Su883</strain>
    </source>
</reference>
<feature type="binding site" evidence="3 5">
    <location>
        <position position="40"/>
    </location>
    <ligand>
        <name>substrate</name>
    </ligand>
</feature>
<dbReference type="GO" id="GO:0016829">
    <property type="term" value="F:lyase activity"/>
    <property type="evidence" value="ECO:0007669"/>
    <property type="project" value="UniProtKB-KW"/>
</dbReference>
<dbReference type="Proteomes" id="UP000002030">
    <property type="component" value="Chromosome"/>
</dbReference>
<dbReference type="EnsemblBacteria" id="ACZ18988">
    <property type="protein sequence ID" value="ACZ18988"/>
    <property type="gene ID" value="Taci_0755"/>
</dbReference>
<feature type="binding site" evidence="3 5">
    <location>
        <position position="10"/>
    </location>
    <ligand>
        <name>substrate</name>
    </ligand>
</feature>
<dbReference type="InterPro" id="IPR024694">
    <property type="entry name" value="PurE_prokaryotes"/>
</dbReference>
<evidence type="ECO:0000259" key="7">
    <source>
        <dbReference type="SMART" id="SM01001"/>
    </source>
</evidence>
<comment type="pathway">
    <text evidence="3 4">Purine metabolism; IMP biosynthesis via de novo pathway; 5-amino-1-(5-phospho-D-ribosyl)imidazole-4-carboxylate from 5-amino-1-(5-phospho-D-ribosyl)imidazole (N5-CAIR route): step 2/2.</text>
</comment>
<dbReference type="InterPro" id="IPR033747">
    <property type="entry name" value="PurE_ClassI"/>
</dbReference>
<keyword evidence="1 3" id="KW-0658">Purine biosynthesis</keyword>
<protein>
    <recommendedName>
        <fullName evidence="3 4">N5-carboxyaminoimidazole ribonucleotide mutase</fullName>
        <shortName evidence="3 4">N5-CAIR mutase</shortName>
        <ecNumber evidence="3 4">5.4.99.18</ecNumber>
    </recommendedName>
    <alternativeName>
        <fullName evidence="3">5-(carboxyamino)imidazole ribonucleotide mutase</fullName>
    </alternativeName>
</protein>
<dbReference type="Gene3D" id="3.40.50.1970">
    <property type="match status" value="1"/>
</dbReference>
<sequence length="173" mass="17855">MTKVLIMLGSKSDAKHAKACGEVLASLGIPFRVTVASAHRNPDRVSTIANGAIEGGFKVIIAMAGLSAALPGAVAAHTDLPVIGVPLSGGVMGGLDALLSTSQMPPGIPVASVGVDGAKNAAILAARIIALEDNAVRDRLKEMREESREHTRRANLELAQEGLPTLDESEPHK</sequence>
<dbReference type="EMBL" id="CP001818">
    <property type="protein sequence ID" value="ACZ18988.1"/>
    <property type="molecule type" value="Genomic_DNA"/>
</dbReference>
<dbReference type="EC" id="5.4.99.18" evidence="3 4"/>
<dbReference type="eggNOG" id="COG0041">
    <property type="taxonomic scope" value="Bacteria"/>
</dbReference>
<feature type="domain" description="PurE" evidence="7">
    <location>
        <begin position="2"/>
        <end position="151"/>
    </location>
</feature>
<evidence type="ECO:0000256" key="1">
    <source>
        <dbReference type="ARBA" id="ARBA00022755"/>
    </source>
</evidence>
<dbReference type="HAMAP" id="MF_01929">
    <property type="entry name" value="PurE_classI"/>
    <property type="match status" value="1"/>
</dbReference>
<keyword evidence="9" id="KW-1185">Reference proteome</keyword>
<dbReference type="OrthoDB" id="9791908at2"/>
<dbReference type="STRING" id="525903.Taci_0755"/>
<dbReference type="NCBIfam" id="TIGR01162">
    <property type="entry name" value="purE"/>
    <property type="match status" value="1"/>
</dbReference>
<dbReference type="GO" id="GO:0034023">
    <property type="term" value="F:5-(carboxyamino)imidazole ribonucleotide mutase activity"/>
    <property type="evidence" value="ECO:0007669"/>
    <property type="project" value="UniProtKB-UniRule"/>
</dbReference>
<dbReference type="PIRSF" id="PIRSF001338">
    <property type="entry name" value="AIR_carboxylase"/>
    <property type="match status" value="1"/>
</dbReference>
<evidence type="ECO:0000256" key="3">
    <source>
        <dbReference type="HAMAP-Rule" id="MF_01929"/>
    </source>
</evidence>
<dbReference type="HOGENOM" id="CLU_094982_2_0_0"/>
<comment type="similarity">
    <text evidence="3">Belongs to the AIR carboxylase family. Class I subfamily.</text>
</comment>
<dbReference type="SUPFAM" id="SSF52255">
    <property type="entry name" value="N5-CAIR mutase (phosphoribosylaminoimidazole carboxylase, PurE)"/>
    <property type="match status" value="1"/>
</dbReference>
<feature type="binding site" evidence="3 5">
    <location>
        <position position="13"/>
    </location>
    <ligand>
        <name>substrate</name>
    </ligand>
</feature>
<feature type="region of interest" description="Disordered" evidence="6">
    <location>
        <begin position="143"/>
        <end position="173"/>
    </location>
</feature>
<dbReference type="PATRIC" id="fig|525903.6.peg.756"/>
<accession>D1B9N5</accession>
<name>D1B9N5_THEAS</name>
<evidence type="ECO:0000313" key="8">
    <source>
        <dbReference type="EMBL" id="ACZ18988.1"/>
    </source>
</evidence>
<comment type="catalytic activity">
    <reaction evidence="3 4">
        <text>5-carboxyamino-1-(5-phospho-D-ribosyl)imidazole + H(+) = 5-amino-1-(5-phospho-D-ribosyl)imidazole-4-carboxylate</text>
        <dbReference type="Rhea" id="RHEA:13193"/>
        <dbReference type="ChEBI" id="CHEBI:15378"/>
        <dbReference type="ChEBI" id="CHEBI:58730"/>
        <dbReference type="ChEBI" id="CHEBI:77657"/>
        <dbReference type="EC" id="5.4.99.18"/>
    </reaction>
</comment>
<gene>
    <name evidence="3" type="primary">purE</name>
    <name evidence="8" type="ordered locus">Taci_0755</name>
</gene>
<dbReference type="PANTHER" id="PTHR23046:SF2">
    <property type="entry name" value="PHOSPHORIBOSYLAMINOIMIDAZOLE CARBOXYLASE"/>
    <property type="match status" value="1"/>
</dbReference>
<dbReference type="GO" id="GO:0006189">
    <property type="term" value="P:'de novo' IMP biosynthetic process"/>
    <property type="evidence" value="ECO:0007669"/>
    <property type="project" value="UniProtKB-UniRule"/>
</dbReference>
<dbReference type="UniPathway" id="UPA00074">
    <property type="reaction ID" value="UER00943"/>
</dbReference>